<proteinExistence type="predicted"/>
<dbReference type="EMBL" id="JBCEZU010000023">
    <property type="protein sequence ID" value="KAK9538442.1"/>
    <property type="molecule type" value="Genomic_DNA"/>
</dbReference>
<accession>A0AAW1FU26</accession>
<name>A0AAW1FU26_ZOAVI</name>
<protein>
    <submittedName>
        <fullName evidence="1">Uncharacterized protein</fullName>
    </submittedName>
</protein>
<comment type="caution">
    <text evidence="1">The sequence shown here is derived from an EMBL/GenBank/DDBJ whole genome shotgun (WGS) entry which is preliminary data.</text>
</comment>
<sequence>MFKVNLPILPSKHVSAEERTGFCDSRIGERNVSCSDDWHTDHFATVSNPQRLSQDTMSGMFRVGPTSSVNYSRRSCHFPSRPSGPHPAAVQHFWPFLHKDASFRRLDRPSAAVRL</sequence>
<gene>
    <name evidence="1" type="ORF">VZT92_003611</name>
</gene>
<evidence type="ECO:0000313" key="2">
    <source>
        <dbReference type="Proteomes" id="UP001488805"/>
    </source>
</evidence>
<dbReference type="Proteomes" id="UP001488805">
    <property type="component" value="Unassembled WGS sequence"/>
</dbReference>
<dbReference type="AlphaFoldDB" id="A0AAW1FU26"/>
<keyword evidence="2" id="KW-1185">Reference proteome</keyword>
<organism evidence="1 2">
    <name type="scientific">Zoarces viviparus</name>
    <name type="common">Viviparous eelpout</name>
    <name type="synonym">Blennius viviparus</name>
    <dbReference type="NCBI Taxonomy" id="48416"/>
    <lineage>
        <taxon>Eukaryota</taxon>
        <taxon>Metazoa</taxon>
        <taxon>Chordata</taxon>
        <taxon>Craniata</taxon>
        <taxon>Vertebrata</taxon>
        <taxon>Euteleostomi</taxon>
        <taxon>Actinopterygii</taxon>
        <taxon>Neopterygii</taxon>
        <taxon>Teleostei</taxon>
        <taxon>Neoteleostei</taxon>
        <taxon>Acanthomorphata</taxon>
        <taxon>Eupercaria</taxon>
        <taxon>Perciformes</taxon>
        <taxon>Cottioidei</taxon>
        <taxon>Zoarcales</taxon>
        <taxon>Zoarcidae</taxon>
        <taxon>Zoarcinae</taxon>
        <taxon>Zoarces</taxon>
    </lineage>
</organism>
<evidence type="ECO:0000313" key="1">
    <source>
        <dbReference type="EMBL" id="KAK9538442.1"/>
    </source>
</evidence>
<reference evidence="1 2" key="1">
    <citation type="journal article" date="2024" name="Genome Biol. Evol.">
        <title>Chromosome-level genome assembly of the viviparous eelpout Zoarces viviparus.</title>
        <authorList>
            <person name="Fuhrmann N."/>
            <person name="Brasseur M.V."/>
            <person name="Bakowski C.E."/>
            <person name="Podsiadlowski L."/>
            <person name="Prost S."/>
            <person name="Krehenwinkel H."/>
            <person name="Mayer C."/>
        </authorList>
    </citation>
    <scope>NUCLEOTIDE SEQUENCE [LARGE SCALE GENOMIC DNA]</scope>
    <source>
        <strain evidence="1">NO-MEL_2022_Ind0_liver</strain>
    </source>
</reference>